<dbReference type="Proteomes" id="UP000193642">
    <property type="component" value="Unassembled WGS sequence"/>
</dbReference>
<evidence type="ECO:0000313" key="3">
    <source>
        <dbReference type="Proteomes" id="UP000193642"/>
    </source>
</evidence>
<evidence type="ECO:0008006" key="4">
    <source>
        <dbReference type="Google" id="ProtNLM"/>
    </source>
</evidence>
<name>A0A1Y2C3D3_9FUNG</name>
<dbReference type="OrthoDB" id="2097674at2759"/>
<organism evidence="2 3">
    <name type="scientific">Rhizoclosmatium globosum</name>
    <dbReference type="NCBI Taxonomy" id="329046"/>
    <lineage>
        <taxon>Eukaryota</taxon>
        <taxon>Fungi</taxon>
        <taxon>Fungi incertae sedis</taxon>
        <taxon>Chytridiomycota</taxon>
        <taxon>Chytridiomycota incertae sedis</taxon>
        <taxon>Chytridiomycetes</taxon>
        <taxon>Chytridiales</taxon>
        <taxon>Chytriomycetaceae</taxon>
        <taxon>Rhizoclosmatium</taxon>
    </lineage>
</organism>
<protein>
    <recommendedName>
        <fullName evidence="4">Chitin-binding type-4 domain-containing protein</fullName>
    </recommendedName>
</protein>
<gene>
    <name evidence="2" type="ORF">BCR33DRAFT_739591</name>
</gene>
<comment type="caution">
    <text evidence="2">The sequence shown here is derived from an EMBL/GenBank/DDBJ whole genome shotgun (WGS) entry which is preliminary data.</text>
</comment>
<dbReference type="AlphaFoldDB" id="A0A1Y2C3D3"/>
<evidence type="ECO:0000313" key="2">
    <source>
        <dbReference type="EMBL" id="ORY41563.1"/>
    </source>
</evidence>
<feature type="signal peptide" evidence="1">
    <location>
        <begin position="1"/>
        <end position="18"/>
    </location>
</feature>
<keyword evidence="3" id="KW-1185">Reference proteome</keyword>
<proteinExistence type="predicted"/>
<sequence length="262" mass="27675">MISAALLTLAAAATQVSAHGLMVWPITRALPGDQQQGYSYGKGAINVNLPPHPAFDISCNYLPAGPVFTQTLAPGPAVVDWTLTAFHRGGCNVTISTDNQKTWTLLGQDPTCGIPAQPGIKGSGHIPITIPPVPAGQSQYSAIIRWTYTADNGGQPANEAFASCSDVIVSTKGNNTHTFMDILPTTPSSTDGVLPKSPWQYWDTSCKTGNMMCTTNPKFIQQCISLGASGNYNGGSSWYEYQCPEGTTCKAGSQAQVNDACR</sequence>
<feature type="chain" id="PRO_5013276980" description="Chitin-binding type-4 domain-containing protein" evidence="1">
    <location>
        <begin position="19"/>
        <end position="262"/>
    </location>
</feature>
<keyword evidence="1" id="KW-0732">Signal</keyword>
<accession>A0A1Y2C3D3</accession>
<dbReference type="EMBL" id="MCGO01000031">
    <property type="protein sequence ID" value="ORY41563.1"/>
    <property type="molecule type" value="Genomic_DNA"/>
</dbReference>
<reference evidence="2 3" key="1">
    <citation type="submission" date="2016-07" db="EMBL/GenBank/DDBJ databases">
        <title>Pervasive Adenine N6-methylation of Active Genes in Fungi.</title>
        <authorList>
            <consortium name="DOE Joint Genome Institute"/>
            <person name="Mondo S.J."/>
            <person name="Dannebaum R.O."/>
            <person name="Kuo R.C."/>
            <person name="Labutti K."/>
            <person name="Haridas S."/>
            <person name="Kuo A."/>
            <person name="Salamov A."/>
            <person name="Ahrendt S.R."/>
            <person name="Lipzen A."/>
            <person name="Sullivan W."/>
            <person name="Andreopoulos W.B."/>
            <person name="Clum A."/>
            <person name="Lindquist E."/>
            <person name="Daum C."/>
            <person name="Ramamoorthy G.K."/>
            <person name="Gryganskyi A."/>
            <person name="Culley D."/>
            <person name="Magnuson J.K."/>
            <person name="James T.Y."/>
            <person name="O'Malley M.A."/>
            <person name="Stajich J.E."/>
            <person name="Spatafora J.W."/>
            <person name="Visel A."/>
            <person name="Grigoriev I.V."/>
        </authorList>
    </citation>
    <scope>NUCLEOTIDE SEQUENCE [LARGE SCALE GENOMIC DNA]</scope>
    <source>
        <strain evidence="2 3">JEL800</strain>
    </source>
</reference>
<evidence type="ECO:0000256" key="1">
    <source>
        <dbReference type="SAM" id="SignalP"/>
    </source>
</evidence>